<dbReference type="CDD" id="cd00063">
    <property type="entry name" value="FN3"/>
    <property type="match status" value="1"/>
</dbReference>
<dbReference type="InterPro" id="IPR008929">
    <property type="entry name" value="Chondroitin_lyas"/>
</dbReference>
<dbReference type="STRING" id="634771.SAMN04488128_1011486"/>
<accession>A0A1T4N8S4</accession>
<dbReference type="Gene3D" id="2.60.40.10">
    <property type="entry name" value="Immunoglobulins"/>
    <property type="match status" value="1"/>
</dbReference>
<name>A0A1T4N8S4_9BACT</name>
<evidence type="ECO:0000256" key="2">
    <source>
        <dbReference type="ARBA" id="ARBA00023239"/>
    </source>
</evidence>
<dbReference type="GO" id="GO:0042597">
    <property type="term" value="C:periplasmic space"/>
    <property type="evidence" value="ECO:0007669"/>
    <property type="project" value="InterPro"/>
</dbReference>
<dbReference type="Pfam" id="PF05426">
    <property type="entry name" value="Alginate_lyase"/>
    <property type="match status" value="1"/>
</dbReference>
<evidence type="ECO:0000256" key="1">
    <source>
        <dbReference type="ARBA" id="ARBA00022729"/>
    </source>
</evidence>
<dbReference type="SUPFAM" id="SSF49899">
    <property type="entry name" value="Concanavalin A-like lectins/glucanases"/>
    <property type="match status" value="1"/>
</dbReference>
<dbReference type="InterPro" id="IPR008397">
    <property type="entry name" value="Alginate_lyase_dom"/>
</dbReference>
<keyword evidence="6" id="KW-1185">Reference proteome</keyword>
<dbReference type="Proteomes" id="UP000190367">
    <property type="component" value="Unassembled WGS sequence"/>
</dbReference>
<organism evidence="5 6">
    <name type="scientific">Chitinophaga eiseniae</name>
    <dbReference type="NCBI Taxonomy" id="634771"/>
    <lineage>
        <taxon>Bacteria</taxon>
        <taxon>Pseudomonadati</taxon>
        <taxon>Bacteroidota</taxon>
        <taxon>Chitinophagia</taxon>
        <taxon>Chitinophagales</taxon>
        <taxon>Chitinophagaceae</taxon>
        <taxon>Chitinophaga</taxon>
    </lineage>
</organism>
<dbReference type="GO" id="GO:0004553">
    <property type="term" value="F:hydrolase activity, hydrolyzing O-glycosyl compounds"/>
    <property type="evidence" value="ECO:0007669"/>
    <property type="project" value="UniProtKB-ARBA"/>
</dbReference>
<dbReference type="InterPro" id="IPR013783">
    <property type="entry name" value="Ig-like_fold"/>
</dbReference>
<feature type="chain" id="PRO_5013227684" evidence="3">
    <location>
        <begin position="31"/>
        <end position="678"/>
    </location>
</feature>
<dbReference type="SMART" id="SM00060">
    <property type="entry name" value="FN3"/>
    <property type="match status" value="1"/>
</dbReference>
<dbReference type="AlphaFoldDB" id="A0A1T4N8S4"/>
<dbReference type="GO" id="GO:0005975">
    <property type="term" value="P:carbohydrate metabolic process"/>
    <property type="evidence" value="ECO:0007669"/>
    <property type="project" value="UniProtKB-ARBA"/>
</dbReference>
<dbReference type="InterPro" id="IPR013320">
    <property type="entry name" value="ConA-like_dom_sf"/>
</dbReference>
<keyword evidence="2 5" id="KW-0456">Lyase</keyword>
<feature type="signal peptide" evidence="3">
    <location>
        <begin position="1"/>
        <end position="30"/>
    </location>
</feature>
<evidence type="ECO:0000259" key="4">
    <source>
        <dbReference type="PROSITE" id="PS50853"/>
    </source>
</evidence>
<evidence type="ECO:0000313" key="6">
    <source>
        <dbReference type="Proteomes" id="UP000190367"/>
    </source>
</evidence>
<dbReference type="InterPro" id="IPR003961">
    <property type="entry name" value="FN3_dom"/>
</dbReference>
<gene>
    <name evidence="5" type="ORF">SAMN04488128_1011486</name>
</gene>
<dbReference type="SUPFAM" id="SSF48230">
    <property type="entry name" value="Chondroitin AC/alginate lyase"/>
    <property type="match status" value="1"/>
</dbReference>
<protein>
    <submittedName>
        <fullName evidence="5">Alginate lyase</fullName>
    </submittedName>
</protein>
<dbReference type="InterPro" id="IPR036116">
    <property type="entry name" value="FN3_sf"/>
</dbReference>
<dbReference type="SUPFAM" id="SSF49265">
    <property type="entry name" value="Fibronectin type III"/>
    <property type="match status" value="1"/>
</dbReference>
<dbReference type="GO" id="GO:0016829">
    <property type="term" value="F:lyase activity"/>
    <property type="evidence" value="ECO:0007669"/>
    <property type="project" value="UniProtKB-KW"/>
</dbReference>
<proteinExistence type="predicted"/>
<dbReference type="PROSITE" id="PS50853">
    <property type="entry name" value="FN3"/>
    <property type="match status" value="1"/>
</dbReference>
<dbReference type="Gene3D" id="1.50.10.100">
    <property type="entry name" value="Chondroitin AC/alginate lyase"/>
    <property type="match status" value="1"/>
</dbReference>
<dbReference type="EMBL" id="FUWZ01000001">
    <property type="protein sequence ID" value="SJZ75629.1"/>
    <property type="molecule type" value="Genomic_DNA"/>
</dbReference>
<keyword evidence="1 3" id="KW-0732">Signal</keyword>
<sequence length="678" mass="73092">MIHNDKKNLIMYPVKLLSFFLLLISGITAAAQTFTHPGGLHTKNDLDRMKTRVAAGAHPWIDSWNALVAHPKAQNTYTAAAKANMGVSRQRASADAVAAYLNALRWYISGDTSYAACSRKILNAWAYTVNQVPSGQDIPGLMGIAVYEFAVAAEILRLYPNWAQADFNQFKKMMTTYLYPNCHDFLTRHNNACISHYWANWDICNITAILSIGVLCDDTAKFNEAITYFKSGAGNGNIARAIPFLHPGNLAQWQETGRDQEHALLGVGMLATFCQIAWNQGQDLYGYDNNRLLAGAEYTAKYNLWQDVPYTTYNNCDNVLNFWASEQNSGGRGRLQRPIWEMIYNHYVVRKGLSAPYVKAMAEVNRPEGFEHDDNLGFGTLCYTLNASASPYPSSPVPSAPTGLKATAGTGKVWLRWSPVATANGYNVLRSTTSGGPYTSIATYRGTFPLYEDAGATNGTRYYYVVSAINQAGTSGNSPEANATPAATAALPADWSRQDIGAVATTGAAGYAQVSNGTFIVSGAGAGIGGAADGLCYVYKRATGDATITARVAESTWKGGGSQKTGIMLRESLSSNAIAFSMTSGDGGVREARFGSRISNGGLMGFQTGNAYTRTPTWFRLKKAGNTVTAYQSTDGLTWFTVGNPVTVSMAGNYYVGLAVTSSSSSLNTATFDHITVD</sequence>
<reference evidence="6" key="1">
    <citation type="submission" date="2017-02" db="EMBL/GenBank/DDBJ databases">
        <authorList>
            <person name="Varghese N."/>
            <person name="Submissions S."/>
        </authorList>
    </citation>
    <scope>NUCLEOTIDE SEQUENCE [LARGE SCALE GENOMIC DNA]</scope>
    <source>
        <strain evidence="6">DSM 22224</strain>
    </source>
</reference>
<dbReference type="Gene3D" id="2.60.120.200">
    <property type="match status" value="1"/>
</dbReference>
<evidence type="ECO:0000256" key="3">
    <source>
        <dbReference type="SAM" id="SignalP"/>
    </source>
</evidence>
<evidence type="ECO:0000313" key="5">
    <source>
        <dbReference type="EMBL" id="SJZ75629.1"/>
    </source>
</evidence>
<feature type="domain" description="Fibronectin type-III" evidence="4">
    <location>
        <begin position="397"/>
        <end position="491"/>
    </location>
</feature>